<reference evidence="1" key="1">
    <citation type="submission" date="2022-07" db="EMBL/GenBank/DDBJ databases">
        <authorList>
            <person name="Trinca V."/>
            <person name="Uliana J.V.C."/>
            <person name="Torres T.T."/>
            <person name="Ward R.J."/>
            <person name="Monesi N."/>
        </authorList>
    </citation>
    <scope>NUCLEOTIDE SEQUENCE</scope>
    <source>
        <strain evidence="1">HSMRA1968</strain>
        <tissue evidence="1">Whole embryos</tissue>
    </source>
</reference>
<name>A0A9Q0S6Y2_9DIPT</name>
<protein>
    <submittedName>
        <fullName evidence="1">Uncharacterized protein</fullName>
    </submittedName>
</protein>
<sequence>SEIDVVPEVPRWKKVLRQNSEKIGSLAEEVVLPINQRSGQRAYVPEVIVLRDVEAHVMSSMVVEHSAENQSKEFPTFMLAISFIQVSFAYAWEDEDAIITLGYDPHRRHEIWRFITLMFVHL</sequence>
<evidence type="ECO:0000313" key="1">
    <source>
        <dbReference type="EMBL" id="KAJ6645770.1"/>
    </source>
</evidence>
<feature type="non-terminal residue" evidence="1">
    <location>
        <position position="1"/>
    </location>
</feature>
<accession>A0A9Q0S6Y2</accession>
<dbReference type="Proteomes" id="UP001151699">
    <property type="component" value="Chromosome A"/>
</dbReference>
<feature type="non-terminal residue" evidence="1">
    <location>
        <position position="122"/>
    </location>
</feature>
<dbReference type="AlphaFoldDB" id="A0A9Q0S6Y2"/>
<proteinExistence type="predicted"/>
<gene>
    <name evidence="1" type="ORF">Bhyg_00979</name>
</gene>
<organism evidence="1 2">
    <name type="scientific">Pseudolycoriella hygida</name>
    <dbReference type="NCBI Taxonomy" id="35572"/>
    <lineage>
        <taxon>Eukaryota</taxon>
        <taxon>Metazoa</taxon>
        <taxon>Ecdysozoa</taxon>
        <taxon>Arthropoda</taxon>
        <taxon>Hexapoda</taxon>
        <taxon>Insecta</taxon>
        <taxon>Pterygota</taxon>
        <taxon>Neoptera</taxon>
        <taxon>Endopterygota</taxon>
        <taxon>Diptera</taxon>
        <taxon>Nematocera</taxon>
        <taxon>Sciaroidea</taxon>
        <taxon>Sciaridae</taxon>
        <taxon>Pseudolycoriella</taxon>
    </lineage>
</organism>
<dbReference type="EMBL" id="WJQU01000001">
    <property type="protein sequence ID" value="KAJ6645770.1"/>
    <property type="molecule type" value="Genomic_DNA"/>
</dbReference>
<evidence type="ECO:0000313" key="2">
    <source>
        <dbReference type="Proteomes" id="UP001151699"/>
    </source>
</evidence>
<keyword evidence="2" id="KW-1185">Reference proteome</keyword>
<comment type="caution">
    <text evidence="1">The sequence shown here is derived from an EMBL/GenBank/DDBJ whole genome shotgun (WGS) entry which is preliminary data.</text>
</comment>